<keyword evidence="1" id="KW-1185">Reference proteome</keyword>
<name>A0A1I7WJZ2_HETBA</name>
<dbReference type="Proteomes" id="UP000095283">
    <property type="component" value="Unplaced"/>
</dbReference>
<sequence length="125" mass="14726">MMSMKRHVVMENAVEMHLLYLDPMNTTITDAVKKLRFIYIVGSASLMRTFLEEQVSDNFAHLIPRQVMELFNELCISVPADLEEYDSVWNKVYNRLTMTFCICRLFNNRHCFYCSVGEDLLVILF</sequence>
<evidence type="ECO:0000313" key="2">
    <source>
        <dbReference type="WBParaSite" id="Hba_05346"/>
    </source>
</evidence>
<accession>A0A1I7WJZ2</accession>
<dbReference type="AlphaFoldDB" id="A0A1I7WJZ2"/>
<protein>
    <submittedName>
        <fullName evidence="2">AAA_8 domain-containing protein</fullName>
    </submittedName>
</protein>
<organism evidence="1 2">
    <name type="scientific">Heterorhabditis bacteriophora</name>
    <name type="common">Entomopathogenic nematode worm</name>
    <dbReference type="NCBI Taxonomy" id="37862"/>
    <lineage>
        <taxon>Eukaryota</taxon>
        <taxon>Metazoa</taxon>
        <taxon>Ecdysozoa</taxon>
        <taxon>Nematoda</taxon>
        <taxon>Chromadorea</taxon>
        <taxon>Rhabditida</taxon>
        <taxon>Rhabditina</taxon>
        <taxon>Rhabditomorpha</taxon>
        <taxon>Strongyloidea</taxon>
        <taxon>Heterorhabditidae</taxon>
        <taxon>Heterorhabditis</taxon>
    </lineage>
</organism>
<dbReference type="WBParaSite" id="Hba_05346">
    <property type="protein sequence ID" value="Hba_05346"/>
    <property type="gene ID" value="Hba_05346"/>
</dbReference>
<evidence type="ECO:0000313" key="1">
    <source>
        <dbReference type="Proteomes" id="UP000095283"/>
    </source>
</evidence>
<proteinExistence type="predicted"/>
<reference evidence="2" key="1">
    <citation type="submission" date="2016-11" db="UniProtKB">
        <authorList>
            <consortium name="WormBaseParasite"/>
        </authorList>
    </citation>
    <scope>IDENTIFICATION</scope>
</reference>